<name>A0A345E441_9EURY</name>
<feature type="region of interest" description="Disordered" evidence="1">
    <location>
        <begin position="15"/>
        <end position="133"/>
    </location>
</feature>
<dbReference type="RefSeq" id="WP_114586097.1">
    <property type="nucleotide sequence ID" value="NZ_CP031150.1"/>
</dbReference>
<sequence>MTGLFARFRAWLGSLFDGGTTADDETEAAASADEASPRVVHRDDRPLETPSTMERPDPPSAESESPGSAASAPAPDEPTVSIPDAEATAGASEPGSVAPPTDGTTAGDEGVERAEAATEAGAHPDAESVDARDADGAVACSVCGTTVEDPSEPCPLCRSTDVVPVADADAEDAEPFTRGGRTAVSTADDEAVDRLRDVRKGE</sequence>
<reference evidence="2 3" key="1">
    <citation type="submission" date="2018-07" db="EMBL/GenBank/DDBJ databases">
        <title>Genome sequences of Haloplanus sp. CBA1113.</title>
        <authorList>
            <person name="Kim Y.B."/>
            <person name="Roh S.W."/>
        </authorList>
    </citation>
    <scope>NUCLEOTIDE SEQUENCE [LARGE SCALE GENOMIC DNA]</scope>
    <source>
        <strain evidence="2 3">CBA1113</strain>
    </source>
</reference>
<feature type="compositionally biased region" description="Basic and acidic residues" evidence="1">
    <location>
        <begin position="192"/>
        <end position="202"/>
    </location>
</feature>
<protein>
    <submittedName>
        <fullName evidence="2">Uncharacterized protein</fullName>
    </submittedName>
</protein>
<dbReference type="AlphaFoldDB" id="A0A345E441"/>
<dbReference type="EMBL" id="CP031150">
    <property type="protein sequence ID" value="AXG06963.1"/>
    <property type="molecule type" value="Genomic_DNA"/>
</dbReference>
<organism evidence="2 3">
    <name type="scientific">Haloplanus rubicundus</name>
    <dbReference type="NCBI Taxonomy" id="1547898"/>
    <lineage>
        <taxon>Archaea</taxon>
        <taxon>Methanobacteriati</taxon>
        <taxon>Methanobacteriota</taxon>
        <taxon>Stenosarchaea group</taxon>
        <taxon>Halobacteria</taxon>
        <taxon>Halobacteriales</taxon>
        <taxon>Haloferacaceae</taxon>
        <taxon>Haloplanus</taxon>
    </lineage>
</organism>
<feature type="compositionally biased region" description="Basic and acidic residues" evidence="1">
    <location>
        <begin position="110"/>
        <end position="133"/>
    </location>
</feature>
<dbReference type="GeneID" id="37283977"/>
<proteinExistence type="predicted"/>
<evidence type="ECO:0000256" key="1">
    <source>
        <dbReference type="SAM" id="MobiDB-lite"/>
    </source>
</evidence>
<dbReference type="OrthoDB" id="308270at2157"/>
<evidence type="ECO:0000313" key="2">
    <source>
        <dbReference type="EMBL" id="AXG06963.1"/>
    </source>
</evidence>
<dbReference type="KEGG" id="haj:DU500_11290"/>
<feature type="compositionally biased region" description="Low complexity" evidence="1">
    <location>
        <begin position="60"/>
        <end position="78"/>
    </location>
</feature>
<feature type="region of interest" description="Disordered" evidence="1">
    <location>
        <begin position="168"/>
        <end position="202"/>
    </location>
</feature>
<dbReference type="Proteomes" id="UP000253273">
    <property type="component" value="Chromosome"/>
</dbReference>
<accession>A0A345E441</accession>
<keyword evidence="3" id="KW-1185">Reference proteome</keyword>
<evidence type="ECO:0000313" key="3">
    <source>
        <dbReference type="Proteomes" id="UP000253273"/>
    </source>
</evidence>
<gene>
    <name evidence="2" type="ORF">DU500_11290</name>
</gene>